<dbReference type="EMBL" id="JAYLLH010000002">
    <property type="protein sequence ID" value="MEC3860042.1"/>
    <property type="molecule type" value="Genomic_DNA"/>
</dbReference>
<protein>
    <submittedName>
        <fullName evidence="2">Uncharacterized protein</fullName>
    </submittedName>
</protein>
<name>A0ABU6HC38_9RHOB</name>
<feature type="region of interest" description="Disordered" evidence="1">
    <location>
        <begin position="75"/>
        <end position="101"/>
    </location>
</feature>
<proteinExistence type="predicted"/>
<organism evidence="2 3">
    <name type="scientific">Mesobacterium hydrothermale</name>
    <dbReference type="NCBI Taxonomy" id="3111907"/>
    <lineage>
        <taxon>Bacteria</taxon>
        <taxon>Pseudomonadati</taxon>
        <taxon>Pseudomonadota</taxon>
        <taxon>Alphaproteobacteria</taxon>
        <taxon>Rhodobacterales</taxon>
        <taxon>Roseobacteraceae</taxon>
        <taxon>Mesobacterium</taxon>
    </lineage>
</organism>
<dbReference type="RefSeq" id="WP_326295669.1">
    <property type="nucleotide sequence ID" value="NZ_JAYLLH010000002.1"/>
</dbReference>
<reference evidence="2 3" key="1">
    <citation type="submission" date="2024-01" db="EMBL/GenBank/DDBJ databases">
        <title>Mesobacterium rodlantinim sp. nov., isolated from shallow sea hydrothermal systems off Kueishantao Island.</title>
        <authorList>
            <person name="Su Z."/>
            <person name="Tang K."/>
        </authorList>
    </citation>
    <scope>NUCLEOTIDE SEQUENCE [LARGE SCALE GENOMIC DNA]</scope>
    <source>
        <strain evidence="2 3">TK19101</strain>
    </source>
</reference>
<evidence type="ECO:0000313" key="3">
    <source>
        <dbReference type="Proteomes" id="UP001348149"/>
    </source>
</evidence>
<sequence>MIGTALIFAASAALSGMPCTGARQADPGTICAELIADDTNRGFTVYVAPQSIDRQVAARIALDLGRKSCAERYRSSPVPKMTARRSSPEGPGVWQISGTCK</sequence>
<evidence type="ECO:0000313" key="2">
    <source>
        <dbReference type="EMBL" id="MEC3860042.1"/>
    </source>
</evidence>
<dbReference type="Proteomes" id="UP001348149">
    <property type="component" value="Unassembled WGS sequence"/>
</dbReference>
<gene>
    <name evidence="2" type="ORF">VK792_01980</name>
</gene>
<accession>A0ABU6HC38</accession>
<evidence type="ECO:0000256" key="1">
    <source>
        <dbReference type="SAM" id="MobiDB-lite"/>
    </source>
</evidence>
<keyword evidence="3" id="KW-1185">Reference proteome</keyword>
<comment type="caution">
    <text evidence="2">The sequence shown here is derived from an EMBL/GenBank/DDBJ whole genome shotgun (WGS) entry which is preliminary data.</text>
</comment>